<dbReference type="OrthoDB" id="2289675at2759"/>
<feature type="compositionally biased region" description="Low complexity" evidence="1">
    <location>
        <begin position="93"/>
        <end position="111"/>
    </location>
</feature>
<feature type="compositionally biased region" description="Low complexity" evidence="1">
    <location>
        <begin position="172"/>
        <end position="185"/>
    </location>
</feature>
<gene>
    <name evidence="2" type="primary">ABSGL_06728.1 scaffold 8661</name>
</gene>
<name>A0A168NQB9_ABSGL</name>
<dbReference type="AlphaFoldDB" id="A0A168NQB9"/>
<feature type="region of interest" description="Disordered" evidence="1">
    <location>
        <begin position="234"/>
        <end position="272"/>
    </location>
</feature>
<evidence type="ECO:0000313" key="3">
    <source>
        <dbReference type="Proteomes" id="UP000078561"/>
    </source>
</evidence>
<keyword evidence="3" id="KW-1185">Reference proteome</keyword>
<sequence>MNSQQFTPRNSLRFSLASCATEDSVDSAGISTPLDVSPCPQRNVNFPIFNPADQDSPYLTRFQIPDVAAVVGRHRHRNQDTISPAPRSIRIIQTQDLSPPPSTQTQTPERSLHEPINLIQPQQQEQQPLQQNHLETSDRQSNYAANEQHYQQIQSDGHGRFTWPRIKRILSNSSLSSSSSTANSSDSHRHHIRKKPTSSRGVMTHLSTLVHNSMRLSNSIAATDLQHLDRTDFSANTSSESTSDPKTSTAPAARGWFGKSKSRVAPQHCHIP</sequence>
<feature type="compositionally biased region" description="Polar residues" evidence="1">
    <location>
        <begin position="234"/>
        <end position="250"/>
    </location>
</feature>
<organism evidence="2">
    <name type="scientific">Absidia glauca</name>
    <name type="common">Pin mould</name>
    <dbReference type="NCBI Taxonomy" id="4829"/>
    <lineage>
        <taxon>Eukaryota</taxon>
        <taxon>Fungi</taxon>
        <taxon>Fungi incertae sedis</taxon>
        <taxon>Mucoromycota</taxon>
        <taxon>Mucoromycotina</taxon>
        <taxon>Mucoromycetes</taxon>
        <taxon>Mucorales</taxon>
        <taxon>Cunninghamellaceae</taxon>
        <taxon>Absidia</taxon>
    </lineage>
</organism>
<dbReference type="Proteomes" id="UP000078561">
    <property type="component" value="Unassembled WGS sequence"/>
</dbReference>
<evidence type="ECO:0000256" key="1">
    <source>
        <dbReference type="SAM" id="MobiDB-lite"/>
    </source>
</evidence>
<feature type="compositionally biased region" description="Basic residues" evidence="1">
    <location>
        <begin position="188"/>
        <end position="197"/>
    </location>
</feature>
<protein>
    <submittedName>
        <fullName evidence="2">Uncharacterized protein</fullName>
    </submittedName>
</protein>
<feature type="region of interest" description="Disordered" evidence="1">
    <location>
        <begin position="172"/>
        <end position="203"/>
    </location>
</feature>
<dbReference type="EMBL" id="LT553497">
    <property type="protein sequence ID" value="SAM00992.1"/>
    <property type="molecule type" value="Genomic_DNA"/>
</dbReference>
<feature type="region of interest" description="Disordered" evidence="1">
    <location>
        <begin position="75"/>
        <end position="111"/>
    </location>
</feature>
<evidence type="ECO:0000313" key="2">
    <source>
        <dbReference type="EMBL" id="SAM00992.1"/>
    </source>
</evidence>
<accession>A0A168NQB9</accession>
<dbReference type="InParanoid" id="A0A168NQB9"/>
<reference evidence="2" key="1">
    <citation type="submission" date="2016-04" db="EMBL/GenBank/DDBJ databases">
        <authorList>
            <person name="Evans L.H."/>
            <person name="Alamgir A."/>
            <person name="Owens N."/>
            <person name="Weber N.D."/>
            <person name="Virtaneva K."/>
            <person name="Barbian K."/>
            <person name="Babar A."/>
            <person name="Rosenke K."/>
        </authorList>
    </citation>
    <scope>NUCLEOTIDE SEQUENCE [LARGE SCALE GENOMIC DNA]</scope>
    <source>
        <strain evidence="2">CBS 101.48</strain>
    </source>
</reference>
<proteinExistence type="predicted"/>